<dbReference type="AlphaFoldDB" id="A0A1E5CLN8"/>
<keyword evidence="2" id="KW-1185">Reference proteome</keyword>
<comment type="caution">
    <text evidence="1">The sequence shown here is derived from an EMBL/GenBank/DDBJ whole genome shotgun (WGS) entry which is preliminary data.</text>
</comment>
<reference evidence="1 2" key="1">
    <citation type="journal article" date="2012" name="Science">
        <title>Ecological populations of bacteria act as socially cohesive units of antibiotic production and resistance.</title>
        <authorList>
            <person name="Cordero O.X."/>
            <person name="Wildschutte H."/>
            <person name="Kirkup B."/>
            <person name="Proehl S."/>
            <person name="Ngo L."/>
            <person name="Hussain F."/>
            <person name="Le Roux F."/>
            <person name="Mincer T."/>
            <person name="Polz M.F."/>
        </authorList>
    </citation>
    <scope>NUCLEOTIDE SEQUENCE [LARGE SCALE GENOMIC DNA]</scope>
    <source>
        <strain evidence="1 2">FF-238</strain>
    </source>
</reference>
<name>A0A1E5CLN8_9VIBR</name>
<gene>
    <name evidence="1" type="ORF">A130_09065</name>
</gene>
<accession>A0A1E5CLN8</accession>
<organism evidence="1 2">
    <name type="scientific">Vibrio genomosp. F6 str. FF-238</name>
    <dbReference type="NCBI Taxonomy" id="1191298"/>
    <lineage>
        <taxon>Bacteria</taxon>
        <taxon>Pseudomonadati</taxon>
        <taxon>Pseudomonadota</taxon>
        <taxon>Gammaproteobacteria</taxon>
        <taxon>Vibrionales</taxon>
        <taxon>Vibrionaceae</taxon>
        <taxon>Vibrio</taxon>
    </lineage>
</organism>
<evidence type="ECO:0000313" key="2">
    <source>
        <dbReference type="Proteomes" id="UP000094165"/>
    </source>
</evidence>
<evidence type="ECO:0000313" key="1">
    <source>
        <dbReference type="EMBL" id="OEE69619.1"/>
    </source>
</evidence>
<proteinExistence type="predicted"/>
<protein>
    <submittedName>
        <fullName evidence="1">Uncharacterized protein</fullName>
    </submittedName>
</protein>
<dbReference type="Proteomes" id="UP000094165">
    <property type="component" value="Unassembled WGS sequence"/>
</dbReference>
<sequence length="82" mass="9215">MTPLWINYQIYDCKVVVIVDLLSTDNCVGMATAYHYSNGASSGRNREMSLSSQFLSKWEFQYMSVVLLEVPNRGSATNISVI</sequence>
<dbReference type="EMBL" id="AJYW02000311">
    <property type="protein sequence ID" value="OEE69619.1"/>
    <property type="molecule type" value="Genomic_DNA"/>
</dbReference>